<reference evidence="2" key="1">
    <citation type="submission" date="2024-08" db="EMBL/GenBank/DDBJ databases">
        <authorList>
            <person name="Chaddad Z."/>
            <person name="Lamrabet M."/>
            <person name="Bouhnik O."/>
            <person name="Alami S."/>
            <person name="Wipf D."/>
            <person name="Courty P.E."/>
            <person name="Missbah El Idrissi M."/>
        </authorList>
    </citation>
    <scope>NUCLEOTIDE SEQUENCE</scope>
    <source>
        <strain evidence="2">LLZ17</strain>
    </source>
</reference>
<proteinExistence type="predicted"/>
<accession>A0AB39XEW0</accession>
<evidence type="ECO:0000256" key="1">
    <source>
        <dbReference type="SAM" id="Phobius"/>
    </source>
</evidence>
<evidence type="ECO:0008006" key="3">
    <source>
        <dbReference type="Google" id="ProtNLM"/>
    </source>
</evidence>
<dbReference type="EMBL" id="CP165734">
    <property type="protein sequence ID" value="XDV56524.1"/>
    <property type="molecule type" value="Genomic_DNA"/>
</dbReference>
<keyword evidence="1" id="KW-0472">Membrane</keyword>
<evidence type="ECO:0000313" key="2">
    <source>
        <dbReference type="EMBL" id="XDV56524.1"/>
    </source>
</evidence>
<feature type="transmembrane region" description="Helical" evidence="1">
    <location>
        <begin position="29"/>
        <end position="51"/>
    </location>
</feature>
<name>A0AB39XEW0_9BRAD</name>
<organism evidence="2">
    <name type="scientific">Bradyrhizobium sp. LLZ17</name>
    <dbReference type="NCBI Taxonomy" id="3239388"/>
    <lineage>
        <taxon>Bacteria</taxon>
        <taxon>Pseudomonadati</taxon>
        <taxon>Pseudomonadota</taxon>
        <taxon>Alphaproteobacteria</taxon>
        <taxon>Hyphomicrobiales</taxon>
        <taxon>Nitrobacteraceae</taxon>
        <taxon>Bradyrhizobium</taxon>
    </lineage>
</organism>
<keyword evidence="1" id="KW-1133">Transmembrane helix</keyword>
<feature type="transmembrane region" description="Helical" evidence="1">
    <location>
        <begin position="115"/>
        <end position="131"/>
    </location>
</feature>
<feature type="transmembrane region" description="Helical" evidence="1">
    <location>
        <begin position="163"/>
        <end position="180"/>
    </location>
</feature>
<protein>
    <recommendedName>
        <fullName evidence="3">Bll7505 protein CDS</fullName>
    </recommendedName>
</protein>
<feature type="transmembrane region" description="Helical" evidence="1">
    <location>
        <begin position="138"/>
        <end position="157"/>
    </location>
</feature>
<feature type="transmembrane region" description="Helical" evidence="1">
    <location>
        <begin position="57"/>
        <end position="76"/>
    </location>
</feature>
<gene>
    <name evidence="2" type="ORF">AB8Z38_28335</name>
</gene>
<dbReference type="AlphaFoldDB" id="A0AB39XEW0"/>
<feature type="transmembrane region" description="Helical" evidence="1">
    <location>
        <begin position="88"/>
        <end position="109"/>
    </location>
</feature>
<keyword evidence="1" id="KW-0812">Transmembrane</keyword>
<sequence length="183" mass="20296">MIDSKQASEALAEIDDIVQRLRQSQLYELASLAALWWGVLVFAGNLVTWLWPAYAIYAWPAVDILGVGGLVAIRLLNPPQAYAAAFDIRLLLVFALFFAFGYLCTNVIGHFGPRQLGAFWPIYFMLFYMLAGLWFGTAFVGIGLGITALTLIGYFFIGEAFPLWMAFVNGGGLILGGLWMRRI</sequence>
<dbReference type="RefSeq" id="WP_369720966.1">
    <property type="nucleotide sequence ID" value="NZ_CP165734.1"/>
</dbReference>